<feature type="transmembrane region" description="Helical" evidence="1">
    <location>
        <begin position="83"/>
        <end position="104"/>
    </location>
</feature>
<feature type="transmembrane region" description="Helical" evidence="1">
    <location>
        <begin position="116"/>
        <end position="134"/>
    </location>
</feature>
<keyword evidence="3" id="KW-1185">Reference proteome</keyword>
<dbReference type="Proteomes" id="UP000195807">
    <property type="component" value="Chromosome"/>
</dbReference>
<evidence type="ECO:0000313" key="3">
    <source>
        <dbReference type="Proteomes" id="UP000195807"/>
    </source>
</evidence>
<keyword evidence="1" id="KW-1133">Transmembrane helix</keyword>
<keyword evidence="1" id="KW-0812">Transmembrane</keyword>
<dbReference type="AlphaFoldDB" id="A0A1Z1FBS1"/>
<feature type="transmembrane region" description="Helical" evidence="1">
    <location>
        <begin position="50"/>
        <end position="71"/>
    </location>
</feature>
<protein>
    <recommendedName>
        <fullName evidence="4">Sugar transporter</fullName>
    </recommendedName>
</protein>
<proteinExistence type="predicted"/>
<evidence type="ECO:0000313" key="2">
    <source>
        <dbReference type="EMBL" id="ARU16268.1"/>
    </source>
</evidence>
<dbReference type="RefSeq" id="WP_066845361.1">
    <property type="nucleotide sequence ID" value="NZ_CP019602.1"/>
</dbReference>
<evidence type="ECO:0000256" key="1">
    <source>
        <dbReference type="SAM" id="Phobius"/>
    </source>
</evidence>
<dbReference type="KEGG" id="cman:A9D14_08760"/>
<organism evidence="2 3">
    <name type="scientific">Croceicoccus marinus</name>
    <dbReference type="NCBI Taxonomy" id="450378"/>
    <lineage>
        <taxon>Bacteria</taxon>
        <taxon>Pseudomonadati</taxon>
        <taxon>Pseudomonadota</taxon>
        <taxon>Alphaproteobacteria</taxon>
        <taxon>Sphingomonadales</taxon>
        <taxon>Erythrobacteraceae</taxon>
        <taxon>Croceicoccus</taxon>
    </lineage>
</organism>
<name>A0A1Z1FBS1_9SPHN</name>
<reference evidence="2 3" key="1">
    <citation type="submission" date="2017-01" db="EMBL/GenBank/DDBJ databases">
        <title>Complete genome sequence of esterase-producing bacterium Croceicoccus marinus E4A9.</title>
        <authorList>
            <person name="Wu Y.-H."/>
            <person name="Cheng H."/>
            <person name="Xu L."/>
            <person name="Huo Y.-Y."/>
            <person name="Wang C.-S."/>
            <person name="Xu X.-W."/>
        </authorList>
    </citation>
    <scope>NUCLEOTIDE SEQUENCE [LARGE SCALE GENOMIC DNA]</scope>
    <source>
        <strain evidence="2 3">E4A9</strain>
    </source>
</reference>
<dbReference type="OrthoDB" id="5801787at2"/>
<dbReference type="EMBL" id="CP019602">
    <property type="protein sequence ID" value="ARU16268.1"/>
    <property type="molecule type" value="Genomic_DNA"/>
</dbReference>
<evidence type="ECO:0008006" key="4">
    <source>
        <dbReference type="Google" id="ProtNLM"/>
    </source>
</evidence>
<accession>A0A1Z1FBS1</accession>
<dbReference type="STRING" id="450378.GCA_001661675_01757"/>
<keyword evidence="1" id="KW-0472">Membrane</keyword>
<sequence>MASKAARVPGSFWVIALLSLLWNAYGAFDYTMTQLDAEALMGHFSAEERAYFTSFPAWHTAFWALGVWGSVAGSLLLLARSRWAVAAFLVSLVGVVVTTVYAAVKPMPSSLGGPGYWFVSAVIWIILLALLAYARKALSRGYIA</sequence>
<gene>
    <name evidence="2" type="ORF">A9D14_08760</name>
</gene>